<feature type="non-terminal residue" evidence="2">
    <location>
        <position position="1"/>
    </location>
</feature>
<comment type="caution">
    <text evidence="2">The sequence shown here is derived from an EMBL/GenBank/DDBJ whole genome shotgun (WGS) entry which is preliminary data.</text>
</comment>
<feature type="compositionally biased region" description="Low complexity" evidence="1">
    <location>
        <begin position="79"/>
        <end position="88"/>
    </location>
</feature>
<proteinExistence type="predicted"/>
<dbReference type="InterPro" id="IPR001969">
    <property type="entry name" value="Aspartic_peptidase_AS"/>
</dbReference>
<gene>
    <name evidence="2" type="ORF">SMN809_LOCUS68960</name>
</gene>
<dbReference type="GO" id="GO:0006508">
    <property type="term" value="P:proteolysis"/>
    <property type="evidence" value="ECO:0007669"/>
    <property type="project" value="InterPro"/>
</dbReference>
<evidence type="ECO:0000313" key="2">
    <source>
        <dbReference type="EMBL" id="CAF5181057.1"/>
    </source>
</evidence>
<evidence type="ECO:0000256" key="1">
    <source>
        <dbReference type="SAM" id="MobiDB-lite"/>
    </source>
</evidence>
<name>A0A8S3HDV2_9BILA</name>
<dbReference type="EMBL" id="CAJOBI010318456">
    <property type="protein sequence ID" value="CAF5181057.1"/>
    <property type="molecule type" value="Genomic_DNA"/>
</dbReference>
<feature type="region of interest" description="Disordered" evidence="1">
    <location>
        <begin position="79"/>
        <end position="106"/>
    </location>
</feature>
<accession>A0A8S3HDV2</accession>
<dbReference type="SUPFAM" id="SSF50630">
    <property type="entry name" value="Acid proteases"/>
    <property type="match status" value="1"/>
</dbReference>
<dbReference type="CDD" id="cd00303">
    <property type="entry name" value="retropepsin_like"/>
    <property type="match status" value="1"/>
</dbReference>
<dbReference type="InterPro" id="IPR021109">
    <property type="entry name" value="Peptidase_aspartic_dom_sf"/>
</dbReference>
<dbReference type="Pfam" id="PF13975">
    <property type="entry name" value="gag-asp_proteas"/>
    <property type="match status" value="1"/>
</dbReference>
<feature type="compositionally biased region" description="Low complexity" evidence="1">
    <location>
        <begin position="96"/>
        <end position="106"/>
    </location>
</feature>
<evidence type="ECO:0000313" key="3">
    <source>
        <dbReference type="Proteomes" id="UP000676336"/>
    </source>
</evidence>
<dbReference type="AlphaFoldDB" id="A0A8S3HDV2"/>
<dbReference type="PROSITE" id="PS00141">
    <property type="entry name" value="ASP_PROTEASE"/>
    <property type="match status" value="1"/>
</dbReference>
<organism evidence="2 3">
    <name type="scientific">Rotaria magnacalcarata</name>
    <dbReference type="NCBI Taxonomy" id="392030"/>
    <lineage>
        <taxon>Eukaryota</taxon>
        <taxon>Metazoa</taxon>
        <taxon>Spiralia</taxon>
        <taxon>Gnathifera</taxon>
        <taxon>Rotifera</taxon>
        <taxon>Eurotatoria</taxon>
        <taxon>Bdelloidea</taxon>
        <taxon>Philodinida</taxon>
        <taxon>Philodinidae</taxon>
        <taxon>Rotaria</taxon>
    </lineage>
</organism>
<dbReference type="Gene3D" id="2.40.70.10">
    <property type="entry name" value="Acid Proteases"/>
    <property type="match status" value="1"/>
</dbReference>
<protein>
    <submittedName>
        <fullName evidence="2">Uncharacterized protein</fullName>
    </submittedName>
</protein>
<reference evidence="2" key="1">
    <citation type="submission" date="2021-02" db="EMBL/GenBank/DDBJ databases">
        <authorList>
            <person name="Nowell W R."/>
        </authorList>
    </citation>
    <scope>NUCLEOTIDE SEQUENCE</scope>
</reference>
<dbReference type="Proteomes" id="UP000676336">
    <property type="component" value="Unassembled WGS sequence"/>
</dbReference>
<sequence length="344" mass="39116">MSESIKLKNLLKKIKPSIQLEVRKKKPTSTAEFLEYDKEVEELFQLSNIIVDNNNNNNSNTCKYQQFPITSNYSLSTNSNSNLPNISSTKFSSGDYRNSNNNRNSYINRNIRYNPVSSSFTPNSFHSPQYSQTRTNNYNQRFQQNRYRPSYTTNSYNNNQKYTPAYQNNSSYNNNKQQPCSANTVFPTDSPADTNIEEESLSPSFFAESSKDGVDSGKNNKNPLKSSLIFITTLVNNHKTKILIDTGATTTFINQNILHHMAGSKNNCKQPYSFVLADGAAPFEVLGTVELAIKFSNSITHINGHIARNLCTDMIIGMDYINKYNLNINVKKQIVSIDYKNHIY</sequence>
<dbReference type="GO" id="GO:0004190">
    <property type="term" value="F:aspartic-type endopeptidase activity"/>
    <property type="evidence" value="ECO:0007669"/>
    <property type="project" value="InterPro"/>
</dbReference>